<dbReference type="Proteomes" id="UP000006753">
    <property type="component" value="Unassembled WGS sequence"/>
</dbReference>
<dbReference type="InParanoid" id="K1WH89"/>
<sequence>MSTEDFDNLNNIIPIRSIETGIQDRNKKVSLGNFTWSLLTETTLRERDLRESEHPSEYLRDFFGDPRKEPILKGPVSTTKQNRRVTQYKGKTDLRKEVELTIETAQYLR</sequence>
<protein>
    <submittedName>
        <fullName evidence="2">Uncharacterized protein</fullName>
    </submittedName>
</protein>
<organism evidence="2 3">
    <name type="scientific">Marssonina brunnea f. sp. multigermtubi (strain MB_m1)</name>
    <name type="common">Marssonina leaf spot fungus</name>
    <dbReference type="NCBI Taxonomy" id="1072389"/>
    <lineage>
        <taxon>Eukaryota</taxon>
        <taxon>Fungi</taxon>
        <taxon>Dikarya</taxon>
        <taxon>Ascomycota</taxon>
        <taxon>Pezizomycotina</taxon>
        <taxon>Leotiomycetes</taxon>
        <taxon>Helotiales</taxon>
        <taxon>Drepanopezizaceae</taxon>
        <taxon>Drepanopeziza</taxon>
    </lineage>
</organism>
<feature type="compositionally biased region" description="Basic and acidic residues" evidence="1">
    <location>
        <begin position="59"/>
        <end position="71"/>
    </location>
</feature>
<accession>K1WH89</accession>
<dbReference type="KEGG" id="mbe:MBM_04542"/>
<feature type="region of interest" description="Disordered" evidence="1">
    <location>
        <begin position="59"/>
        <end position="89"/>
    </location>
</feature>
<keyword evidence="3" id="KW-1185">Reference proteome</keyword>
<dbReference type="EMBL" id="JH921437">
    <property type="protein sequence ID" value="EKD16965.1"/>
    <property type="molecule type" value="Genomic_DNA"/>
</dbReference>
<dbReference type="HOGENOM" id="CLU_2184523_0_0_1"/>
<reference evidence="2 3" key="1">
    <citation type="journal article" date="2012" name="BMC Genomics">
        <title>Sequencing the genome of Marssonina brunnea reveals fungus-poplar co-evolution.</title>
        <authorList>
            <person name="Zhu S."/>
            <person name="Cao Y.-Z."/>
            <person name="Jiang C."/>
            <person name="Tan B.-Y."/>
            <person name="Wang Z."/>
            <person name="Feng S."/>
            <person name="Zhang L."/>
            <person name="Su X.-H."/>
            <person name="Brejova B."/>
            <person name="Vinar T."/>
            <person name="Xu M."/>
            <person name="Wang M.-X."/>
            <person name="Zhang S.-G."/>
            <person name="Huang M.-R."/>
            <person name="Wu R."/>
            <person name="Zhou Y."/>
        </authorList>
    </citation>
    <scope>NUCLEOTIDE SEQUENCE [LARGE SCALE GENOMIC DNA]</scope>
    <source>
        <strain evidence="2 3">MB_m1</strain>
    </source>
</reference>
<gene>
    <name evidence="2" type="ORF">MBM_04542</name>
</gene>
<evidence type="ECO:0000313" key="2">
    <source>
        <dbReference type="EMBL" id="EKD16965.1"/>
    </source>
</evidence>
<dbReference type="eggNOG" id="ENOG502RPTV">
    <property type="taxonomic scope" value="Eukaryota"/>
</dbReference>
<evidence type="ECO:0000313" key="3">
    <source>
        <dbReference type="Proteomes" id="UP000006753"/>
    </source>
</evidence>
<dbReference type="AlphaFoldDB" id="K1WH89"/>
<proteinExistence type="predicted"/>
<name>K1WH89_MARBU</name>
<evidence type="ECO:0000256" key="1">
    <source>
        <dbReference type="SAM" id="MobiDB-lite"/>
    </source>
</evidence>